<dbReference type="Proteomes" id="UP000518266">
    <property type="component" value="Unassembled WGS sequence"/>
</dbReference>
<feature type="compositionally biased region" description="Acidic residues" evidence="1">
    <location>
        <begin position="45"/>
        <end position="62"/>
    </location>
</feature>
<comment type="caution">
    <text evidence="2">The sequence shown here is derived from an EMBL/GenBank/DDBJ whole genome shotgun (WGS) entry which is preliminary data.</text>
</comment>
<protein>
    <submittedName>
        <fullName evidence="2">Uncharacterized protein</fullName>
    </submittedName>
</protein>
<evidence type="ECO:0000313" key="2">
    <source>
        <dbReference type="EMBL" id="KAF3851351.1"/>
    </source>
</evidence>
<accession>A0A7J5YR07</accession>
<dbReference type="AlphaFoldDB" id="A0A7J5YR07"/>
<keyword evidence="3" id="KW-1185">Reference proteome</keyword>
<name>A0A7J5YR07_DISMA</name>
<gene>
    <name evidence="2" type="ORF">F7725_013123</name>
</gene>
<evidence type="ECO:0000256" key="1">
    <source>
        <dbReference type="SAM" id="MobiDB-lite"/>
    </source>
</evidence>
<dbReference type="EMBL" id="JAAKFY010000010">
    <property type="protein sequence ID" value="KAF3851351.1"/>
    <property type="molecule type" value="Genomic_DNA"/>
</dbReference>
<proteinExistence type="predicted"/>
<reference evidence="2 3" key="1">
    <citation type="submission" date="2020-03" db="EMBL/GenBank/DDBJ databases">
        <title>Dissostichus mawsoni Genome sequencing and assembly.</title>
        <authorList>
            <person name="Park H."/>
        </authorList>
    </citation>
    <scope>NUCLEOTIDE SEQUENCE [LARGE SCALE GENOMIC DNA]</scope>
    <source>
        <strain evidence="2">DM0001</strain>
        <tissue evidence="2">Muscle</tissue>
    </source>
</reference>
<organism evidence="2 3">
    <name type="scientific">Dissostichus mawsoni</name>
    <name type="common">Antarctic cod</name>
    <dbReference type="NCBI Taxonomy" id="36200"/>
    <lineage>
        <taxon>Eukaryota</taxon>
        <taxon>Metazoa</taxon>
        <taxon>Chordata</taxon>
        <taxon>Craniata</taxon>
        <taxon>Vertebrata</taxon>
        <taxon>Euteleostomi</taxon>
        <taxon>Actinopterygii</taxon>
        <taxon>Neopterygii</taxon>
        <taxon>Teleostei</taxon>
        <taxon>Neoteleostei</taxon>
        <taxon>Acanthomorphata</taxon>
        <taxon>Eupercaria</taxon>
        <taxon>Perciformes</taxon>
        <taxon>Notothenioidei</taxon>
        <taxon>Nototheniidae</taxon>
        <taxon>Dissostichus</taxon>
    </lineage>
</organism>
<sequence>MHNSPASNELRTFSESSCNTIDARESEFTVDPKPLVAHPEAETAGFDEEEYEEQSNSEEEGQDIQAVILVPGEFMGLDPQNTASSRGLIGLSWKILDSLMALSLYL</sequence>
<feature type="region of interest" description="Disordered" evidence="1">
    <location>
        <begin position="28"/>
        <end position="62"/>
    </location>
</feature>
<evidence type="ECO:0000313" key="3">
    <source>
        <dbReference type="Proteomes" id="UP000518266"/>
    </source>
</evidence>